<protein>
    <submittedName>
        <fullName evidence="1">Uncharacterized protein</fullName>
    </submittedName>
</protein>
<reference evidence="1" key="1">
    <citation type="submission" date="2023-03" db="EMBL/GenBank/DDBJ databases">
        <title>Chromosome-scale reference genome and RAD-based genetic map of yellow starthistle (Centaurea solstitialis) reveal putative structural variation and QTLs associated with invader traits.</title>
        <authorList>
            <person name="Reatini B."/>
            <person name="Cang F.A."/>
            <person name="Jiang Q."/>
            <person name="Mckibben M.T.W."/>
            <person name="Barker M.S."/>
            <person name="Rieseberg L.H."/>
            <person name="Dlugosch K.M."/>
        </authorList>
    </citation>
    <scope>NUCLEOTIDE SEQUENCE</scope>
    <source>
        <strain evidence="1">CAN-66</strain>
        <tissue evidence="1">Leaf</tissue>
    </source>
</reference>
<keyword evidence="2" id="KW-1185">Reference proteome</keyword>
<sequence>MGEDDEIHAILNGCPHLESLHMRFSFSALDKKLENLCTERIKDFKFKRNYGVIMATRWGMQSPSPVLLSYPALGARLMQRKNTMIKASPVNSTNA</sequence>
<dbReference type="AlphaFoldDB" id="A0AA38U4C3"/>
<dbReference type="Proteomes" id="UP001172457">
    <property type="component" value="Chromosome 1"/>
</dbReference>
<evidence type="ECO:0000313" key="2">
    <source>
        <dbReference type="Proteomes" id="UP001172457"/>
    </source>
</evidence>
<comment type="caution">
    <text evidence="1">The sequence shown here is derived from an EMBL/GenBank/DDBJ whole genome shotgun (WGS) entry which is preliminary data.</text>
</comment>
<accession>A0AA38U4C3</accession>
<gene>
    <name evidence="1" type="ORF">OSB04_001827</name>
</gene>
<dbReference type="EMBL" id="JARYMX010000001">
    <property type="protein sequence ID" value="KAJ9565861.1"/>
    <property type="molecule type" value="Genomic_DNA"/>
</dbReference>
<organism evidence="1 2">
    <name type="scientific">Centaurea solstitialis</name>
    <name type="common">yellow star-thistle</name>
    <dbReference type="NCBI Taxonomy" id="347529"/>
    <lineage>
        <taxon>Eukaryota</taxon>
        <taxon>Viridiplantae</taxon>
        <taxon>Streptophyta</taxon>
        <taxon>Embryophyta</taxon>
        <taxon>Tracheophyta</taxon>
        <taxon>Spermatophyta</taxon>
        <taxon>Magnoliopsida</taxon>
        <taxon>eudicotyledons</taxon>
        <taxon>Gunneridae</taxon>
        <taxon>Pentapetalae</taxon>
        <taxon>asterids</taxon>
        <taxon>campanulids</taxon>
        <taxon>Asterales</taxon>
        <taxon>Asteraceae</taxon>
        <taxon>Carduoideae</taxon>
        <taxon>Cardueae</taxon>
        <taxon>Centaureinae</taxon>
        <taxon>Centaurea</taxon>
    </lineage>
</organism>
<name>A0AA38U4C3_9ASTR</name>
<proteinExistence type="predicted"/>
<evidence type="ECO:0000313" key="1">
    <source>
        <dbReference type="EMBL" id="KAJ9565861.1"/>
    </source>
</evidence>